<protein>
    <submittedName>
        <fullName evidence="3">Uncharacterized protein</fullName>
    </submittedName>
</protein>
<organism evidence="3 4">
    <name type="scientific">Saprolegnia diclina (strain VS20)</name>
    <dbReference type="NCBI Taxonomy" id="1156394"/>
    <lineage>
        <taxon>Eukaryota</taxon>
        <taxon>Sar</taxon>
        <taxon>Stramenopiles</taxon>
        <taxon>Oomycota</taxon>
        <taxon>Saprolegniomycetes</taxon>
        <taxon>Saprolegniales</taxon>
        <taxon>Saprolegniaceae</taxon>
        <taxon>Saprolegnia</taxon>
    </lineage>
</organism>
<evidence type="ECO:0000256" key="1">
    <source>
        <dbReference type="SAM" id="MobiDB-lite"/>
    </source>
</evidence>
<sequence length="321" mass="34274">MLRRLFAIVLVWCCLELGAAESTICSTPTCRLLSGELCARATHACPICLVALGANDTRCVDALNSLTEGIAKAECLLGTKCTPPASAPTATPAIVPLRTSRNETQSPALNADGPGTPVVVTSSPTPANNATMIVSPSPTTASTASTDDASSSSLKNYVGVSVWATFLIAGILLARRMYRQTEAIDDAPRLSADSKDGIAMLDSYRPSMAKFYSTRSDPVLTRGRPLDTFRGMSLLSLSSTNTMNNNGTLLERGSKPAVVNVPFHVFDEADEEIATMRRPNDTFNSNATFNSNHDSVEDGVCFESMRTRISNMTMIDAQHII</sequence>
<evidence type="ECO:0000256" key="2">
    <source>
        <dbReference type="SAM" id="SignalP"/>
    </source>
</evidence>
<accession>T0RF32</accession>
<dbReference type="InParanoid" id="T0RF32"/>
<dbReference type="VEuPathDB" id="FungiDB:SDRG_11369"/>
<keyword evidence="4" id="KW-1185">Reference proteome</keyword>
<feature type="compositionally biased region" description="Low complexity" evidence="1">
    <location>
        <begin position="135"/>
        <end position="149"/>
    </location>
</feature>
<evidence type="ECO:0000313" key="4">
    <source>
        <dbReference type="Proteomes" id="UP000030762"/>
    </source>
</evidence>
<dbReference type="Proteomes" id="UP000030762">
    <property type="component" value="Unassembled WGS sequence"/>
</dbReference>
<feature type="region of interest" description="Disordered" evidence="1">
    <location>
        <begin position="123"/>
        <end position="149"/>
    </location>
</feature>
<name>T0RF32_SAPDV</name>
<reference evidence="3 4" key="1">
    <citation type="submission" date="2012-04" db="EMBL/GenBank/DDBJ databases">
        <title>The Genome Sequence of Saprolegnia declina VS20.</title>
        <authorList>
            <consortium name="The Broad Institute Genome Sequencing Platform"/>
            <person name="Russ C."/>
            <person name="Nusbaum C."/>
            <person name="Tyler B."/>
            <person name="van West P."/>
            <person name="Dieguez-Uribeondo J."/>
            <person name="de Bruijn I."/>
            <person name="Tripathy S."/>
            <person name="Jiang R."/>
            <person name="Young S.K."/>
            <person name="Zeng Q."/>
            <person name="Gargeya S."/>
            <person name="Fitzgerald M."/>
            <person name="Haas B."/>
            <person name="Abouelleil A."/>
            <person name="Alvarado L."/>
            <person name="Arachchi H.M."/>
            <person name="Berlin A."/>
            <person name="Chapman S.B."/>
            <person name="Goldberg J."/>
            <person name="Griggs A."/>
            <person name="Gujja S."/>
            <person name="Hansen M."/>
            <person name="Howarth C."/>
            <person name="Imamovic A."/>
            <person name="Larimer J."/>
            <person name="McCowen C."/>
            <person name="Montmayeur A."/>
            <person name="Murphy C."/>
            <person name="Neiman D."/>
            <person name="Pearson M."/>
            <person name="Priest M."/>
            <person name="Roberts A."/>
            <person name="Saif S."/>
            <person name="Shea T."/>
            <person name="Sisk P."/>
            <person name="Sykes S."/>
            <person name="Wortman J."/>
            <person name="Nusbaum C."/>
            <person name="Birren B."/>
        </authorList>
    </citation>
    <scope>NUCLEOTIDE SEQUENCE [LARGE SCALE GENOMIC DNA]</scope>
    <source>
        <strain evidence="3 4">VS20</strain>
    </source>
</reference>
<evidence type="ECO:0000313" key="3">
    <source>
        <dbReference type="EMBL" id="EQC30888.1"/>
    </source>
</evidence>
<dbReference type="RefSeq" id="XP_008615626.1">
    <property type="nucleotide sequence ID" value="XM_008617404.1"/>
</dbReference>
<dbReference type="AlphaFoldDB" id="T0RF32"/>
<proteinExistence type="predicted"/>
<dbReference type="GeneID" id="19952096"/>
<feature type="chain" id="PRO_5004570616" evidence="2">
    <location>
        <begin position="21"/>
        <end position="321"/>
    </location>
</feature>
<feature type="signal peptide" evidence="2">
    <location>
        <begin position="1"/>
        <end position="20"/>
    </location>
</feature>
<dbReference type="OrthoDB" id="78834at2759"/>
<dbReference type="EMBL" id="JH767172">
    <property type="protein sequence ID" value="EQC30888.1"/>
    <property type="molecule type" value="Genomic_DNA"/>
</dbReference>
<gene>
    <name evidence="3" type="ORF">SDRG_11369</name>
</gene>
<keyword evidence="2" id="KW-0732">Signal</keyword>
<feature type="compositionally biased region" description="Polar residues" evidence="1">
    <location>
        <begin position="123"/>
        <end position="134"/>
    </location>
</feature>